<dbReference type="Pfam" id="PF19810">
    <property type="entry name" value="HFX_2341_N"/>
    <property type="match status" value="1"/>
</dbReference>
<reference evidence="2" key="1">
    <citation type="submission" date="2016-12" db="EMBL/GenBank/DDBJ databases">
        <title>Discovery of methanogenic haloarchaea.</title>
        <authorList>
            <person name="Sorokin D.Y."/>
            <person name="Makarova K.S."/>
            <person name="Abbas B."/>
            <person name="Ferrer M."/>
            <person name="Golyshin P.N."/>
        </authorList>
    </citation>
    <scope>NUCLEOTIDE SEQUENCE [LARGE SCALE GENOMIC DNA]</scope>
    <source>
        <strain evidence="2">HMET1</strain>
    </source>
</reference>
<dbReference type="SUPFAM" id="SSF46785">
    <property type="entry name" value="Winged helix' DNA-binding domain"/>
    <property type="match status" value="1"/>
</dbReference>
<accession>A0A1Q6DWH8</accession>
<evidence type="ECO:0000313" key="2">
    <source>
        <dbReference type="EMBL" id="OKY78725.1"/>
    </source>
</evidence>
<dbReference type="EMBL" id="MSDW01000001">
    <property type="protein sequence ID" value="OKY78725.1"/>
    <property type="molecule type" value="Genomic_DNA"/>
</dbReference>
<evidence type="ECO:0000259" key="1">
    <source>
        <dbReference type="Pfam" id="PF19810"/>
    </source>
</evidence>
<dbReference type="Gene3D" id="3.40.50.11700">
    <property type="match status" value="1"/>
</dbReference>
<evidence type="ECO:0000313" key="3">
    <source>
        <dbReference type="Proteomes" id="UP000185744"/>
    </source>
</evidence>
<dbReference type="Gene3D" id="1.10.10.10">
    <property type="entry name" value="Winged helix-like DNA-binding domain superfamily/Winged helix DNA-binding domain"/>
    <property type="match status" value="1"/>
</dbReference>
<feature type="domain" description="HFX-2341-like N-terminal" evidence="1">
    <location>
        <begin position="7"/>
        <end position="129"/>
    </location>
</feature>
<name>A0A1Q6DWH8_METT1</name>
<dbReference type="InterPro" id="IPR036388">
    <property type="entry name" value="WH-like_DNA-bd_sf"/>
</dbReference>
<gene>
    <name evidence="2" type="ORF">BTN85_1224</name>
</gene>
<sequence length="248" mass="29084">MTKEKGIHIVAEGFELDRAIEPIYDYPIEKMYILGANQTKYSGGNKLAKHFVQKIKEELRVEVQTKELDIYNFQEVFEETAQIIQENQNQPIYINISTAPKLSLVAMISAAYLNKRKNMEIFYLKPQEYLLPKMLKQITDDGDIEKIKNEFLEHGFAKGKTGYEEIPVFPIKNIKEIDKKILKVLKNKEAKSISELKNKLEERTQKETKRSTIQYRIKNLEKDGLISTERQNRRLQIKIKKLGKIYID</sequence>
<proteinExistence type="predicted"/>
<dbReference type="InterPro" id="IPR046260">
    <property type="entry name" value="HFX_2341-like_N"/>
</dbReference>
<organism evidence="2 3">
    <name type="scientific">Methanohalarchaeum thermophilum</name>
    <dbReference type="NCBI Taxonomy" id="1903181"/>
    <lineage>
        <taxon>Archaea</taxon>
        <taxon>Methanobacteriati</taxon>
        <taxon>Methanobacteriota</taxon>
        <taxon>Methanonatronarchaeia</taxon>
        <taxon>Methanonatronarchaeales</taxon>
        <taxon>Methanonatronarchaeaceae</taxon>
        <taxon>Candidatus Methanohalarchaeum</taxon>
    </lineage>
</organism>
<dbReference type="AlphaFoldDB" id="A0A1Q6DWH8"/>
<dbReference type="Proteomes" id="UP000185744">
    <property type="component" value="Unassembled WGS sequence"/>
</dbReference>
<dbReference type="InParanoid" id="A0A1Q6DWH8"/>
<keyword evidence="3" id="KW-1185">Reference proteome</keyword>
<comment type="caution">
    <text evidence="2">The sequence shown here is derived from an EMBL/GenBank/DDBJ whole genome shotgun (WGS) entry which is preliminary data.</text>
</comment>
<dbReference type="InterPro" id="IPR036390">
    <property type="entry name" value="WH_DNA-bd_sf"/>
</dbReference>
<protein>
    <submittedName>
        <fullName evidence="2">CARF domain containing protein</fullName>
    </submittedName>
</protein>